<protein>
    <submittedName>
        <fullName evidence="1">Uncharacterized protein</fullName>
    </submittedName>
</protein>
<accession>A0A8J6LHN0</accession>
<evidence type="ECO:0000313" key="2">
    <source>
        <dbReference type="Proteomes" id="UP000719412"/>
    </source>
</evidence>
<dbReference type="EMBL" id="JABDTM020024980">
    <property type="protein sequence ID" value="KAH0813741.1"/>
    <property type="molecule type" value="Genomic_DNA"/>
</dbReference>
<gene>
    <name evidence="1" type="ORF">GEV33_009049</name>
</gene>
<dbReference type="Proteomes" id="UP000719412">
    <property type="component" value="Unassembled WGS sequence"/>
</dbReference>
<name>A0A8J6LHN0_TENMO</name>
<sequence length="113" mass="13418">MEEYGKTRVLSYGMFSWRDRKSNDRQAAQRFTVQIYQVFVRLADVTSTKRDDRFDYFELLILLRLHNPSFQCWHDSQSRSHKCNRGMTILGCFNDCKSLLALFYSRIGCDLSN</sequence>
<dbReference type="AlphaFoldDB" id="A0A8J6LHN0"/>
<reference evidence="1" key="2">
    <citation type="submission" date="2021-08" db="EMBL/GenBank/DDBJ databases">
        <authorList>
            <person name="Eriksson T."/>
        </authorList>
    </citation>
    <scope>NUCLEOTIDE SEQUENCE</scope>
    <source>
        <strain evidence="1">Stoneville</strain>
        <tissue evidence="1">Whole head</tissue>
    </source>
</reference>
<organism evidence="1 2">
    <name type="scientific">Tenebrio molitor</name>
    <name type="common">Yellow mealworm beetle</name>
    <dbReference type="NCBI Taxonomy" id="7067"/>
    <lineage>
        <taxon>Eukaryota</taxon>
        <taxon>Metazoa</taxon>
        <taxon>Ecdysozoa</taxon>
        <taxon>Arthropoda</taxon>
        <taxon>Hexapoda</taxon>
        <taxon>Insecta</taxon>
        <taxon>Pterygota</taxon>
        <taxon>Neoptera</taxon>
        <taxon>Endopterygota</taxon>
        <taxon>Coleoptera</taxon>
        <taxon>Polyphaga</taxon>
        <taxon>Cucujiformia</taxon>
        <taxon>Tenebrionidae</taxon>
        <taxon>Tenebrio</taxon>
    </lineage>
</organism>
<proteinExistence type="predicted"/>
<reference evidence="1" key="1">
    <citation type="journal article" date="2020" name="J Insects Food Feed">
        <title>The yellow mealworm (Tenebrio molitor) genome: a resource for the emerging insects as food and feed industry.</title>
        <authorList>
            <person name="Eriksson T."/>
            <person name="Andere A."/>
            <person name="Kelstrup H."/>
            <person name="Emery V."/>
            <person name="Picard C."/>
        </authorList>
    </citation>
    <scope>NUCLEOTIDE SEQUENCE</scope>
    <source>
        <strain evidence="1">Stoneville</strain>
        <tissue evidence="1">Whole head</tissue>
    </source>
</reference>
<keyword evidence="2" id="KW-1185">Reference proteome</keyword>
<comment type="caution">
    <text evidence="1">The sequence shown here is derived from an EMBL/GenBank/DDBJ whole genome shotgun (WGS) entry which is preliminary data.</text>
</comment>
<evidence type="ECO:0000313" key="1">
    <source>
        <dbReference type="EMBL" id="KAH0813741.1"/>
    </source>
</evidence>